<dbReference type="RefSeq" id="WP_181671439.1">
    <property type="nucleotide sequence ID" value="NZ_CP054155.1"/>
</dbReference>
<proteinExistence type="predicted"/>
<gene>
    <name evidence="1" type="ORF">HRE60_10545</name>
</gene>
<geneLocation type="plasmid" evidence="1 2">
    <name>pIKMIN-B502</name>
</geneLocation>
<dbReference type="Proteomes" id="UP000516705">
    <property type="component" value="Plasmid pIKMIN-B502"/>
</dbReference>
<sequence>MDKATVEKIKKDARKSLYAVWQPVSDELWIELVQARKYSLMLAETQEIWEEQAILLERIGGEVESVESNEETADKLAKIVREINQIDITGYPEPDVNDEKIVIYYRLQQVVESLKGLSSGLNLIIDSYRKIDSFK</sequence>
<name>A0A7L6WRK0_STRSL</name>
<dbReference type="AlphaFoldDB" id="A0A7L6WRK0"/>
<dbReference type="EMBL" id="CP054155">
    <property type="protein sequence ID" value="QMI52114.1"/>
    <property type="molecule type" value="Genomic_DNA"/>
</dbReference>
<protein>
    <submittedName>
        <fullName evidence="1">Uncharacterized protein</fullName>
    </submittedName>
</protein>
<keyword evidence="1" id="KW-0614">Plasmid</keyword>
<evidence type="ECO:0000313" key="1">
    <source>
        <dbReference type="EMBL" id="QMI52114.1"/>
    </source>
</evidence>
<organism evidence="1 2">
    <name type="scientific">Streptococcus salivarius</name>
    <dbReference type="NCBI Taxonomy" id="1304"/>
    <lineage>
        <taxon>Bacteria</taxon>
        <taxon>Bacillati</taxon>
        <taxon>Bacillota</taxon>
        <taxon>Bacilli</taxon>
        <taxon>Lactobacillales</taxon>
        <taxon>Streptococcaceae</taxon>
        <taxon>Streptococcus</taxon>
    </lineage>
</organism>
<reference evidence="1 2" key="1">
    <citation type="journal article" date="2020" name="Microbiol. Resour. Announc.">
        <title>Complete Genome Sequence of Streptococcus salivarius DB-B5, a Novel Probiotic Candidate Isolated from the Supragingival Plaque of a Healthy Female Subject.</title>
        <authorList>
            <person name="Fields F.R."/>
            <person name="Li X."/>
            <person name="Navarre W.W."/>
            <person name="Naito M."/>
        </authorList>
    </citation>
    <scope>NUCLEOTIDE SEQUENCE [LARGE SCALE GENOMIC DNA]</scope>
    <source>
        <strain evidence="1 2">DB-B5</strain>
        <plasmid evidence="1 2">pIKMIN-B502</plasmid>
    </source>
</reference>
<accession>A0A7L6WRK0</accession>
<evidence type="ECO:0000313" key="2">
    <source>
        <dbReference type="Proteomes" id="UP000516705"/>
    </source>
</evidence>